<proteinExistence type="predicted"/>
<reference evidence="2 3" key="2">
    <citation type="submission" date="2024-05" db="EMBL/GenBank/DDBJ databases">
        <authorList>
            <person name="Chen Y."/>
            <person name="Shah S."/>
            <person name="Dougan E. K."/>
            <person name="Thang M."/>
            <person name="Chan C."/>
        </authorList>
    </citation>
    <scope>NUCLEOTIDE SEQUENCE [LARGE SCALE GENOMIC DNA]</scope>
</reference>
<dbReference type="Proteomes" id="UP001152797">
    <property type="component" value="Unassembled WGS sequence"/>
</dbReference>
<name>A0A9P1DFI0_9DINO</name>
<dbReference type="OrthoDB" id="432234at2759"/>
<reference evidence="1" key="1">
    <citation type="submission" date="2022-10" db="EMBL/GenBank/DDBJ databases">
        <authorList>
            <person name="Chen Y."/>
            <person name="Dougan E. K."/>
            <person name="Chan C."/>
            <person name="Rhodes N."/>
            <person name="Thang M."/>
        </authorList>
    </citation>
    <scope>NUCLEOTIDE SEQUENCE</scope>
</reference>
<evidence type="ECO:0000313" key="3">
    <source>
        <dbReference type="Proteomes" id="UP001152797"/>
    </source>
</evidence>
<comment type="caution">
    <text evidence="1">The sequence shown here is derived from an EMBL/GenBank/DDBJ whole genome shotgun (WGS) entry which is preliminary data.</text>
</comment>
<keyword evidence="2" id="KW-0067">ATP-binding</keyword>
<keyword evidence="2" id="KW-0547">Nucleotide-binding</keyword>
<accession>A0A9P1DFI0</accession>
<dbReference type="EMBL" id="CAMXCT030004481">
    <property type="protein sequence ID" value="CAL4796587.1"/>
    <property type="molecule type" value="Genomic_DNA"/>
</dbReference>
<keyword evidence="3" id="KW-1185">Reference proteome</keyword>
<dbReference type="InterPro" id="IPR027417">
    <property type="entry name" value="P-loop_NTPase"/>
</dbReference>
<feature type="non-terminal residue" evidence="1">
    <location>
        <position position="1"/>
    </location>
</feature>
<dbReference type="GO" id="GO:0004386">
    <property type="term" value="F:helicase activity"/>
    <property type="evidence" value="ECO:0007669"/>
    <property type="project" value="UniProtKB-KW"/>
</dbReference>
<organism evidence="1">
    <name type="scientific">Cladocopium goreaui</name>
    <dbReference type="NCBI Taxonomy" id="2562237"/>
    <lineage>
        <taxon>Eukaryota</taxon>
        <taxon>Sar</taxon>
        <taxon>Alveolata</taxon>
        <taxon>Dinophyceae</taxon>
        <taxon>Suessiales</taxon>
        <taxon>Symbiodiniaceae</taxon>
        <taxon>Cladocopium</taxon>
    </lineage>
</organism>
<keyword evidence="2" id="KW-0378">Hydrolase</keyword>
<dbReference type="SUPFAM" id="SSF52540">
    <property type="entry name" value="P-loop containing nucleoside triphosphate hydrolases"/>
    <property type="match status" value="1"/>
</dbReference>
<dbReference type="EMBL" id="CAMXCT010004481">
    <property type="protein sequence ID" value="CAI4009275.1"/>
    <property type="molecule type" value="Genomic_DNA"/>
</dbReference>
<gene>
    <name evidence="1" type="ORF">C1SCF055_LOCUS34646</name>
</gene>
<protein>
    <submittedName>
        <fullName evidence="2">ATP-dependent DNA helicase</fullName>
    </submittedName>
</protein>
<evidence type="ECO:0000313" key="2">
    <source>
        <dbReference type="EMBL" id="CAL4796587.1"/>
    </source>
</evidence>
<sequence length="506" mass="57567">LSTGFVRKSQRQDDGSCTLSRQERDSRCRVVSGPGDPRLQEEKFKEAVAIVANNDARSQINKDRARWFSKVSGSPLRWARAVDKASSQVLQVEACDKETRKRWLTYHDKDTNGLPGMLPLAVGMRVALTHKVDESPEKRLLKHSVGRVHSWVWEDGAPHPSVIYLKFEGATWKLDGIDEPGVYPVKPKKLTWYLDNKRQKKVLKVERSQLPLTPAYAMTAHSSQGKTLRAVLLDLSVDKRVDTTFGAVAASRVASRHDCLILRPFEHWLFERGVSEGPQLLLQQLRGEQVDWMAYKEGLAPWSTCRRCLQVKTLDGYEHEQWEHVRANKPAMCMQCKHGDTGPKTRKLEKDAKRIACSMCQINKIEDAFPRAQLKQKDKEKCLSCCQAIRRLQCCGCQTTKGIEHFEPAMVTLPAAGVACKECQEEVKAQVAKKLRKNWFKCRGCGEVFPAAASSNEASPQHCLNCASRGTRQKDEQTCRGCKRRFHEKQEKGRKRSRRCPDCRRK</sequence>
<keyword evidence="2" id="KW-0347">Helicase</keyword>
<dbReference type="AlphaFoldDB" id="A0A9P1DFI0"/>
<dbReference type="EMBL" id="CAMXCT020004481">
    <property type="protein sequence ID" value="CAL1162650.1"/>
    <property type="molecule type" value="Genomic_DNA"/>
</dbReference>
<evidence type="ECO:0000313" key="1">
    <source>
        <dbReference type="EMBL" id="CAI4009275.1"/>
    </source>
</evidence>